<keyword evidence="4 5" id="KW-0012">Acyltransferase</keyword>
<gene>
    <name evidence="9" type="ORF">C0Q70_10509</name>
</gene>
<name>A0A2T7P3G2_POMCA</name>
<dbReference type="EC" id="2.3.2.8" evidence="5"/>
<dbReference type="Pfam" id="PF04377">
    <property type="entry name" value="ATE_C"/>
    <property type="match status" value="1"/>
</dbReference>
<keyword evidence="10" id="KW-1185">Reference proteome</keyword>
<evidence type="ECO:0000259" key="7">
    <source>
        <dbReference type="Pfam" id="PF04376"/>
    </source>
</evidence>
<dbReference type="InterPro" id="IPR007471">
    <property type="entry name" value="N-end_Aminoacyl_Trfase_N"/>
</dbReference>
<accession>A0A2T7P3G2</accession>
<reference evidence="9 10" key="1">
    <citation type="submission" date="2018-04" db="EMBL/GenBank/DDBJ databases">
        <title>The genome of golden apple snail Pomacea canaliculata provides insight into stress tolerance and invasive adaptation.</title>
        <authorList>
            <person name="Liu C."/>
            <person name="Liu B."/>
            <person name="Ren Y."/>
            <person name="Zhang Y."/>
            <person name="Wang H."/>
            <person name="Li S."/>
            <person name="Jiang F."/>
            <person name="Yin L."/>
            <person name="Zhang G."/>
            <person name="Qian W."/>
            <person name="Fan W."/>
        </authorList>
    </citation>
    <scope>NUCLEOTIDE SEQUENCE [LARGE SCALE GENOMIC DNA]</scope>
    <source>
        <strain evidence="9">SZHN2017</strain>
        <tissue evidence="9">Muscle</tissue>
    </source>
</reference>
<keyword evidence="2 5" id="KW-0808">Transferase</keyword>
<comment type="similarity">
    <text evidence="1 5">Belongs to the R-transferase family.</text>
</comment>
<proteinExistence type="inferred from homology"/>
<evidence type="ECO:0000256" key="5">
    <source>
        <dbReference type="PIRNR" id="PIRNR037207"/>
    </source>
</evidence>
<evidence type="ECO:0000259" key="8">
    <source>
        <dbReference type="Pfam" id="PF04377"/>
    </source>
</evidence>
<dbReference type="GO" id="GO:0005737">
    <property type="term" value="C:cytoplasm"/>
    <property type="evidence" value="ECO:0007669"/>
    <property type="project" value="TreeGrafter"/>
</dbReference>
<dbReference type="InterPro" id="IPR007472">
    <property type="entry name" value="N-end_Aminoacyl_Trfase_C"/>
</dbReference>
<keyword evidence="3 5" id="KW-0833">Ubl conjugation pathway</keyword>
<dbReference type="InterPro" id="IPR030700">
    <property type="entry name" value="N-end_Aminoacyl_Trfase"/>
</dbReference>
<dbReference type="Proteomes" id="UP000245119">
    <property type="component" value="Linkage Group LG6"/>
</dbReference>
<evidence type="ECO:0000256" key="6">
    <source>
        <dbReference type="SAM" id="MobiDB-lite"/>
    </source>
</evidence>
<comment type="catalytic activity">
    <reaction evidence="5">
        <text>an N-terminal L-alpha-aminoacyl-[protein] + L-arginyl-tRNA(Arg) = an N-terminal L-arginyl-L-aminoacyl-[protein] + tRNA(Arg) + H(+)</text>
        <dbReference type="Rhea" id="RHEA:10208"/>
        <dbReference type="Rhea" id="RHEA-COMP:9658"/>
        <dbReference type="Rhea" id="RHEA-COMP:9673"/>
        <dbReference type="Rhea" id="RHEA-COMP:10636"/>
        <dbReference type="Rhea" id="RHEA-COMP:10638"/>
        <dbReference type="ChEBI" id="CHEBI:15378"/>
        <dbReference type="ChEBI" id="CHEBI:78442"/>
        <dbReference type="ChEBI" id="CHEBI:78513"/>
        <dbReference type="ChEBI" id="CHEBI:78597"/>
        <dbReference type="ChEBI" id="CHEBI:83562"/>
        <dbReference type="EC" id="2.3.2.8"/>
    </reaction>
</comment>
<evidence type="ECO:0000313" key="10">
    <source>
        <dbReference type="Proteomes" id="UP000245119"/>
    </source>
</evidence>
<organism evidence="9 10">
    <name type="scientific">Pomacea canaliculata</name>
    <name type="common">Golden apple snail</name>
    <dbReference type="NCBI Taxonomy" id="400727"/>
    <lineage>
        <taxon>Eukaryota</taxon>
        <taxon>Metazoa</taxon>
        <taxon>Spiralia</taxon>
        <taxon>Lophotrochozoa</taxon>
        <taxon>Mollusca</taxon>
        <taxon>Gastropoda</taxon>
        <taxon>Caenogastropoda</taxon>
        <taxon>Architaenioglossa</taxon>
        <taxon>Ampullarioidea</taxon>
        <taxon>Ampullariidae</taxon>
        <taxon>Pomacea</taxon>
    </lineage>
</organism>
<dbReference type="InterPro" id="IPR016181">
    <property type="entry name" value="Acyl_CoA_acyltransferase"/>
</dbReference>
<dbReference type="GO" id="GO:0004057">
    <property type="term" value="F:arginyl-tRNA--protein transferase activity"/>
    <property type="evidence" value="ECO:0007669"/>
    <property type="project" value="UniProtKB-EC"/>
</dbReference>
<dbReference type="AlphaFoldDB" id="A0A2T7P3G2"/>
<comment type="caution">
    <text evidence="9">The sequence shown here is derived from an EMBL/GenBank/DDBJ whole genome shotgun (WGS) entry which is preliminary data.</text>
</comment>
<sequence>MWAHVMTVQDYQDLIDRGWRRSGKYSYKPTMKVTCCPQYAIRCDAVNFQLSKSQKKVIKRVNRFLITGQRPGESTGQGEDSQNVVAEGPSGDNFIEPKKPVDLSLTTNDVKSERTAPAKNSLLSTSSSLRMTSQPESTGSSSENFILTQTSGQRKGKTLKSSPKPGEHMTKPPKALEDFLNEPQRAENPAHQLEVKLVRSNPKSQDFVASNFAAHRVYHKYQTVVHKDPPEKPNLKQYTRFLVESPLQALMPAPGEHGLTHGYGSFHQQYILDGKIIAVGVVDILPFCLSSVYLYYDPDYAFLSLGTYSALREIAFVREMQKVAPQLRFYYMGFYIHSCPKMRYKGQFVPSQLLCPETYTWIPIEKCVPKLDISRYARLEDTGKEDSEGDIDLDRVLVLYEGEIMPYEVYCSINPGTNDADSVREYATFVGRTCSQRMLLFRK</sequence>
<feature type="compositionally biased region" description="Polar residues" evidence="6">
    <location>
        <begin position="72"/>
        <end position="84"/>
    </location>
</feature>
<dbReference type="PANTHER" id="PTHR21367">
    <property type="entry name" value="ARGININE-TRNA-PROTEIN TRANSFERASE 1"/>
    <property type="match status" value="1"/>
</dbReference>
<comment type="function">
    <text evidence="5">Involved in the post-translational conjugation of arginine to the N-terminal aspartate or glutamate of a protein. This arginylation is required for degradation of the protein via the ubiquitin pathway.</text>
</comment>
<feature type="region of interest" description="Disordered" evidence="6">
    <location>
        <begin position="68"/>
        <end position="174"/>
    </location>
</feature>
<dbReference type="OrthoDB" id="74183at2759"/>
<evidence type="ECO:0000256" key="2">
    <source>
        <dbReference type="ARBA" id="ARBA00022679"/>
    </source>
</evidence>
<protein>
    <recommendedName>
        <fullName evidence="5">Arginyl-tRNA--protein transferase 1</fullName>
        <shortName evidence="5">Arginyltransferase 1</shortName>
        <shortName evidence="5">R-transferase 1</shortName>
        <ecNumber evidence="5">2.3.2.8</ecNumber>
    </recommendedName>
    <alternativeName>
        <fullName evidence="5">Arginine-tRNA--protein transferase 1</fullName>
    </alternativeName>
</protein>
<evidence type="ECO:0000256" key="3">
    <source>
        <dbReference type="ARBA" id="ARBA00022786"/>
    </source>
</evidence>
<dbReference type="InterPro" id="IPR017137">
    <property type="entry name" value="Arg-tRNA-P_Trfase_1_euk"/>
</dbReference>
<dbReference type="Pfam" id="PF04376">
    <property type="entry name" value="ATE_N"/>
    <property type="match status" value="1"/>
</dbReference>
<evidence type="ECO:0000256" key="1">
    <source>
        <dbReference type="ARBA" id="ARBA00009991"/>
    </source>
</evidence>
<evidence type="ECO:0000313" key="9">
    <source>
        <dbReference type="EMBL" id="PVD27933.1"/>
    </source>
</evidence>
<feature type="domain" description="N-end rule aminoacyl transferase C-terminal" evidence="8">
    <location>
        <begin position="215"/>
        <end position="355"/>
    </location>
</feature>
<feature type="compositionally biased region" description="Polar residues" evidence="6">
    <location>
        <begin position="130"/>
        <end position="153"/>
    </location>
</feature>
<dbReference type="PIRSF" id="PIRSF037207">
    <property type="entry name" value="ATE1_euk"/>
    <property type="match status" value="1"/>
</dbReference>
<dbReference type="SUPFAM" id="SSF55729">
    <property type="entry name" value="Acyl-CoA N-acyltransferases (Nat)"/>
    <property type="match status" value="1"/>
</dbReference>
<evidence type="ECO:0000256" key="4">
    <source>
        <dbReference type="ARBA" id="ARBA00023315"/>
    </source>
</evidence>
<feature type="domain" description="N-end aminoacyl transferase N-terminal" evidence="7">
    <location>
        <begin position="5"/>
        <end position="56"/>
    </location>
</feature>
<dbReference type="STRING" id="400727.A0A2T7P3G2"/>
<dbReference type="PANTHER" id="PTHR21367:SF1">
    <property type="entry name" value="ARGINYL-TRNA--PROTEIN TRANSFERASE 1"/>
    <property type="match status" value="1"/>
</dbReference>
<dbReference type="EMBL" id="PZQS01000006">
    <property type="protein sequence ID" value="PVD27933.1"/>
    <property type="molecule type" value="Genomic_DNA"/>
</dbReference>
<feature type="compositionally biased region" description="Basic and acidic residues" evidence="6">
    <location>
        <begin position="165"/>
        <end position="174"/>
    </location>
</feature>